<dbReference type="GO" id="GO:0005634">
    <property type="term" value="C:nucleus"/>
    <property type="evidence" value="ECO:0007669"/>
    <property type="project" value="UniProtKB-SubCell"/>
</dbReference>
<dbReference type="InterPro" id="IPR017930">
    <property type="entry name" value="Myb_dom"/>
</dbReference>
<feature type="domain" description="HTH myb-type" evidence="9">
    <location>
        <begin position="5"/>
        <end position="46"/>
    </location>
</feature>
<feature type="compositionally biased region" description="Low complexity" evidence="7">
    <location>
        <begin position="46"/>
        <end position="77"/>
    </location>
</feature>
<keyword evidence="5" id="KW-0804">Transcription</keyword>
<dbReference type="Pfam" id="PF00249">
    <property type="entry name" value="Myb_DNA-binding"/>
    <property type="match status" value="1"/>
</dbReference>
<evidence type="ECO:0000256" key="6">
    <source>
        <dbReference type="ARBA" id="ARBA00023242"/>
    </source>
</evidence>
<evidence type="ECO:0000256" key="2">
    <source>
        <dbReference type="ARBA" id="ARBA00022737"/>
    </source>
</evidence>
<dbReference type="InterPro" id="IPR009057">
    <property type="entry name" value="Homeodomain-like_sf"/>
</dbReference>
<name>A0A6V7NU53_ANACO</name>
<dbReference type="EMBL" id="LR862142">
    <property type="protein sequence ID" value="CAD1822077.1"/>
    <property type="molecule type" value="Genomic_DNA"/>
</dbReference>
<dbReference type="PANTHER" id="PTHR45675:SF122">
    <property type="entry name" value="MYB-RELATED PROTEIN MYBAS1"/>
    <property type="match status" value="1"/>
</dbReference>
<evidence type="ECO:0000259" key="9">
    <source>
        <dbReference type="PROSITE" id="PS51294"/>
    </source>
</evidence>
<proteinExistence type="predicted"/>
<dbReference type="CDD" id="cd00167">
    <property type="entry name" value="SANT"/>
    <property type="match status" value="1"/>
</dbReference>
<feature type="region of interest" description="Disordered" evidence="7">
    <location>
        <begin position="46"/>
        <end position="94"/>
    </location>
</feature>
<evidence type="ECO:0000259" key="8">
    <source>
        <dbReference type="PROSITE" id="PS50090"/>
    </source>
</evidence>
<gene>
    <name evidence="10" type="ORF">CB5_LOCUS5288</name>
</gene>
<keyword evidence="2" id="KW-0677">Repeat</keyword>
<dbReference type="GO" id="GO:0043565">
    <property type="term" value="F:sequence-specific DNA binding"/>
    <property type="evidence" value="ECO:0007669"/>
    <property type="project" value="InterPro"/>
</dbReference>
<protein>
    <submittedName>
        <fullName evidence="10">Uncharacterized protein</fullName>
    </submittedName>
</protein>
<dbReference type="InterPro" id="IPR001005">
    <property type="entry name" value="SANT/Myb"/>
</dbReference>
<dbReference type="SUPFAM" id="SSF46689">
    <property type="entry name" value="Homeodomain-like"/>
    <property type="match status" value="1"/>
</dbReference>
<evidence type="ECO:0000256" key="3">
    <source>
        <dbReference type="ARBA" id="ARBA00023015"/>
    </source>
</evidence>
<evidence type="ECO:0000256" key="1">
    <source>
        <dbReference type="ARBA" id="ARBA00004123"/>
    </source>
</evidence>
<evidence type="ECO:0000256" key="5">
    <source>
        <dbReference type="ARBA" id="ARBA00023163"/>
    </source>
</evidence>
<comment type="subcellular location">
    <subcellularLocation>
        <location evidence="1">Nucleus</location>
    </subcellularLocation>
</comment>
<evidence type="ECO:0000256" key="4">
    <source>
        <dbReference type="ARBA" id="ARBA00023125"/>
    </source>
</evidence>
<evidence type="ECO:0000313" key="10">
    <source>
        <dbReference type="EMBL" id="CAD1822077.1"/>
    </source>
</evidence>
<keyword evidence="3" id="KW-0805">Transcription regulation</keyword>
<sequence>MVTVKEETRKGPWTEQEDLQLVCFVRLFGERRWDFIAKVSGLNRTGRVAASGGSTTSTRGSSAAASPSTKSASSSNSTRDGATDSEDDEKKLSSSCKRINSMKKLIIVLHIELNDASK</sequence>
<dbReference type="AlphaFoldDB" id="A0A6V7NU53"/>
<dbReference type="InterPro" id="IPR044676">
    <property type="entry name" value="EOBI/EOBII-like_plant"/>
</dbReference>
<dbReference type="Gene3D" id="1.10.10.60">
    <property type="entry name" value="Homeodomain-like"/>
    <property type="match status" value="1"/>
</dbReference>
<dbReference type="PROSITE" id="PS51294">
    <property type="entry name" value="HTH_MYB"/>
    <property type="match status" value="1"/>
</dbReference>
<reference evidence="10" key="1">
    <citation type="submission" date="2020-07" db="EMBL/GenBank/DDBJ databases">
        <authorList>
            <person name="Lin J."/>
        </authorList>
    </citation>
    <scope>NUCLEOTIDE SEQUENCE</scope>
</reference>
<evidence type="ECO:0000256" key="7">
    <source>
        <dbReference type="SAM" id="MobiDB-lite"/>
    </source>
</evidence>
<keyword evidence="6" id="KW-0539">Nucleus</keyword>
<accession>A0A6V7NU53</accession>
<dbReference type="PROSITE" id="PS50090">
    <property type="entry name" value="MYB_LIKE"/>
    <property type="match status" value="1"/>
</dbReference>
<dbReference type="PANTHER" id="PTHR45675">
    <property type="entry name" value="MYB TRANSCRIPTION FACTOR-RELATED-RELATED"/>
    <property type="match status" value="1"/>
</dbReference>
<dbReference type="GO" id="GO:0003700">
    <property type="term" value="F:DNA-binding transcription factor activity"/>
    <property type="evidence" value="ECO:0007669"/>
    <property type="project" value="InterPro"/>
</dbReference>
<feature type="domain" description="Myb-like" evidence="8">
    <location>
        <begin position="5"/>
        <end position="47"/>
    </location>
</feature>
<organism evidence="10">
    <name type="scientific">Ananas comosus var. bracteatus</name>
    <name type="common">red pineapple</name>
    <dbReference type="NCBI Taxonomy" id="296719"/>
    <lineage>
        <taxon>Eukaryota</taxon>
        <taxon>Viridiplantae</taxon>
        <taxon>Streptophyta</taxon>
        <taxon>Embryophyta</taxon>
        <taxon>Tracheophyta</taxon>
        <taxon>Spermatophyta</taxon>
        <taxon>Magnoliopsida</taxon>
        <taxon>Liliopsida</taxon>
        <taxon>Poales</taxon>
        <taxon>Bromeliaceae</taxon>
        <taxon>Bromelioideae</taxon>
        <taxon>Ananas</taxon>
    </lineage>
</organism>
<keyword evidence="4" id="KW-0238">DNA-binding</keyword>